<protein>
    <recommendedName>
        <fullName evidence="4">Component of SufBCD complex</fullName>
    </recommendedName>
</protein>
<feature type="transmembrane region" description="Helical" evidence="1">
    <location>
        <begin position="6"/>
        <end position="28"/>
    </location>
</feature>
<accession>A0A1I3MM45</accession>
<dbReference type="OrthoDB" id="7847071at2"/>
<feature type="transmembrane region" description="Helical" evidence="1">
    <location>
        <begin position="65"/>
        <end position="88"/>
    </location>
</feature>
<dbReference type="STRING" id="1114924.SAMN05216258_111166"/>
<evidence type="ECO:0008006" key="4">
    <source>
        <dbReference type="Google" id="ProtNLM"/>
    </source>
</evidence>
<dbReference type="EMBL" id="FOQH01000011">
    <property type="protein sequence ID" value="SFI98043.1"/>
    <property type="molecule type" value="Genomic_DNA"/>
</dbReference>
<sequence>MQFDDTAFFSIWYWLLTAVFWSVGSYFAHGVPWDMLRRALIHGGDEADACDRYARVMILRTDAWLARWGVPAGAAVGFALAALAVAGFLARSELALGLLMLLAPAAGMLAVQGAEARRIAPRLHEIHIEPLLVALHRRRAANQLTGMVAAVVAVAVLGYLNMDRIAAQGGW</sequence>
<feature type="transmembrane region" description="Helical" evidence="1">
    <location>
        <begin position="144"/>
        <end position="162"/>
    </location>
</feature>
<proteinExistence type="predicted"/>
<evidence type="ECO:0000256" key="1">
    <source>
        <dbReference type="SAM" id="Phobius"/>
    </source>
</evidence>
<dbReference type="Proteomes" id="UP000199377">
    <property type="component" value="Unassembled WGS sequence"/>
</dbReference>
<keyword evidence="1" id="KW-0472">Membrane</keyword>
<name>A0A1I3MM45_9RHOB</name>
<evidence type="ECO:0000313" key="2">
    <source>
        <dbReference type="EMBL" id="SFI98043.1"/>
    </source>
</evidence>
<dbReference type="AlphaFoldDB" id="A0A1I3MM45"/>
<reference evidence="2 3" key="1">
    <citation type="submission" date="2016-10" db="EMBL/GenBank/DDBJ databases">
        <authorList>
            <person name="de Groot N.N."/>
        </authorList>
    </citation>
    <scope>NUCLEOTIDE SEQUENCE [LARGE SCALE GENOMIC DNA]</scope>
    <source>
        <strain evidence="2 3">CGMCC 1.11030</strain>
    </source>
</reference>
<evidence type="ECO:0000313" key="3">
    <source>
        <dbReference type="Proteomes" id="UP000199377"/>
    </source>
</evidence>
<feature type="transmembrane region" description="Helical" evidence="1">
    <location>
        <begin position="94"/>
        <end position="114"/>
    </location>
</feature>
<keyword evidence="1" id="KW-0812">Transmembrane</keyword>
<dbReference type="RefSeq" id="WP_092864222.1">
    <property type="nucleotide sequence ID" value="NZ_FOQH01000011.1"/>
</dbReference>
<keyword evidence="1" id="KW-1133">Transmembrane helix</keyword>
<keyword evidence="3" id="KW-1185">Reference proteome</keyword>
<organism evidence="2 3">
    <name type="scientific">Albimonas pacifica</name>
    <dbReference type="NCBI Taxonomy" id="1114924"/>
    <lineage>
        <taxon>Bacteria</taxon>
        <taxon>Pseudomonadati</taxon>
        <taxon>Pseudomonadota</taxon>
        <taxon>Alphaproteobacteria</taxon>
        <taxon>Rhodobacterales</taxon>
        <taxon>Paracoccaceae</taxon>
        <taxon>Albimonas</taxon>
    </lineage>
</organism>
<gene>
    <name evidence="2" type="ORF">SAMN05216258_111166</name>
</gene>